<feature type="transmembrane region" description="Helical" evidence="5">
    <location>
        <begin position="6"/>
        <end position="25"/>
    </location>
</feature>
<reference evidence="7 8" key="1">
    <citation type="submission" date="2019-06" db="EMBL/GenBank/DDBJ databases">
        <title>Sequencing the genomes of 1000 actinobacteria strains.</title>
        <authorList>
            <person name="Klenk H.-P."/>
        </authorList>
    </citation>
    <scope>NUCLEOTIDE SEQUENCE [LARGE SCALE GENOMIC DNA]</scope>
    <source>
        <strain evidence="7 8">DSM 18082</strain>
    </source>
</reference>
<keyword evidence="2 5" id="KW-0812">Transmembrane</keyword>
<keyword evidence="3 5" id="KW-1133">Transmembrane helix</keyword>
<keyword evidence="8" id="KW-1185">Reference proteome</keyword>
<evidence type="ECO:0000256" key="1">
    <source>
        <dbReference type="ARBA" id="ARBA00004651"/>
    </source>
</evidence>
<feature type="domain" description="Major facilitator superfamily (MFS) profile" evidence="6">
    <location>
        <begin position="221"/>
        <end position="417"/>
    </location>
</feature>
<evidence type="ECO:0000256" key="2">
    <source>
        <dbReference type="ARBA" id="ARBA00022692"/>
    </source>
</evidence>
<dbReference type="Pfam" id="PF07690">
    <property type="entry name" value="MFS_1"/>
    <property type="match status" value="1"/>
</dbReference>
<feature type="transmembrane region" description="Helical" evidence="5">
    <location>
        <begin position="375"/>
        <end position="397"/>
    </location>
</feature>
<name>A0A542ZNT3_9MICO</name>
<organism evidence="7 8">
    <name type="scientific">Oryzihumus leptocrescens</name>
    <dbReference type="NCBI Taxonomy" id="297536"/>
    <lineage>
        <taxon>Bacteria</taxon>
        <taxon>Bacillati</taxon>
        <taxon>Actinomycetota</taxon>
        <taxon>Actinomycetes</taxon>
        <taxon>Micrococcales</taxon>
        <taxon>Intrasporangiaceae</taxon>
        <taxon>Oryzihumus</taxon>
    </lineage>
</organism>
<accession>A0A542ZNT3</accession>
<dbReference type="GO" id="GO:0022857">
    <property type="term" value="F:transmembrane transporter activity"/>
    <property type="evidence" value="ECO:0007669"/>
    <property type="project" value="InterPro"/>
</dbReference>
<evidence type="ECO:0000313" key="7">
    <source>
        <dbReference type="EMBL" id="TQL61956.1"/>
    </source>
</evidence>
<protein>
    <submittedName>
        <fullName evidence="7">Putative MFS family arabinose efflux permease</fullName>
    </submittedName>
</protein>
<dbReference type="PROSITE" id="PS50850">
    <property type="entry name" value="MFS"/>
    <property type="match status" value="1"/>
</dbReference>
<evidence type="ECO:0000259" key="6">
    <source>
        <dbReference type="PROSITE" id="PS50850"/>
    </source>
</evidence>
<feature type="transmembrane region" description="Helical" evidence="5">
    <location>
        <begin position="287"/>
        <end position="304"/>
    </location>
</feature>
<dbReference type="InterPro" id="IPR020846">
    <property type="entry name" value="MFS_dom"/>
</dbReference>
<dbReference type="AlphaFoldDB" id="A0A542ZNT3"/>
<feature type="transmembrane region" description="Helical" evidence="5">
    <location>
        <begin position="343"/>
        <end position="363"/>
    </location>
</feature>
<dbReference type="EMBL" id="VFOQ01000001">
    <property type="protein sequence ID" value="TQL61956.1"/>
    <property type="molecule type" value="Genomic_DNA"/>
</dbReference>
<evidence type="ECO:0000256" key="3">
    <source>
        <dbReference type="ARBA" id="ARBA00022989"/>
    </source>
</evidence>
<dbReference type="Gene3D" id="1.20.1250.20">
    <property type="entry name" value="MFS general substrate transporter like domains"/>
    <property type="match status" value="1"/>
</dbReference>
<gene>
    <name evidence="7" type="ORF">FB474_3382</name>
</gene>
<sequence length="417" mass="41377">MSPLTSYRQLFALSGPTYVLVAFLGRLPLAMSQLGTLLLVAGSTGSYGAGGASAGALAVANAVGSPVAGALADRVGQRAVVLAQSLAGAAGLAVLVLLASSGAPWPAQAAAAALTGLLMPQVGPLARVRWRPITRHAGADQPRLVNVAFSYEGAADEASFVIGPALVGAAAAVVAPAAALVVAAAVLAVFGSWFALHPTAHLVRRARESAPHARGRLFTASLVLLCLAQLIIGTVFGSAQTATSQMATAAGVPGLTGGLHALLGVGSVVAGLAVAMLPDRFPYEQRLRVFAAGLLVLALPLLAVNTLPALAVALGVLGLAVAPYMISVFTLAERITPPRRTGAAMTVLAGATGMGYAVGSSVAGRLADASGHTAAFGVTVTAGVLATALTLAAAPLLRAEQRRVASASVEVEALQPA</sequence>
<dbReference type="OrthoDB" id="9180256at2"/>
<proteinExistence type="predicted"/>
<dbReference type="PANTHER" id="PTHR23542:SF1">
    <property type="entry name" value="MAJOR FACILITATOR SUPERFAMILY (MFS) PROFILE DOMAIN-CONTAINING PROTEIN"/>
    <property type="match status" value="1"/>
</dbReference>
<comment type="caution">
    <text evidence="7">The sequence shown here is derived from an EMBL/GenBank/DDBJ whole genome shotgun (WGS) entry which is preliminary data.</text>
</comment>
<feature type="transmembrane region" description="Helical" evidence="5">
    <location>
        <begin position="310"/>
        <end position="331"/>
    </location>
</feature>
<dbReference type="PANTHER" id="PTHR23542">
    <property type="match status" value="1"/>
</dbReference>
<feature type="transmembrane region" description="Helical" evidence="5">
    <location>
        <begin position="257"/>
        <end position="275"/>
    </location>
</feature>
<evidence type="ECO:0000313" key="8">
    <source>
        <dbReference type="Proteomes" id="UP000319514"/>
    </source>
</evidence>
<dbReference type="RefSeq" id="WP_141789674.1">
    <property type="nucleotide sequence ID" value="NZ_BAAAKX010000011.1"/>
</dbReference>
<feature type="transmembrane region" description="Helical" evidence="5">
    <location>
        <begin position="169"/>
        <end position="196"/>
    </location>
</feature>
<evidence type="ECO:0000256" key="4">
    <source>
        <dbReference type="ARBA" id="ARBA00023136"/>
    </source>
</evidence>
<dbReference type="InterPro" id="IPR011701">
    <property type="entry name" value="MFS"/>
</dbReference>
<dbReference type="SUPFAM" id="SSF103473">
    <property type="entry name" value="MFS general substrate transporter"/>
    <property type="match status" value="1"/>
</dbReference>
<feature type="transmembrane region" description="Helical" evidence="5">
    <location>
        <begin position="217"/>
        <end position="237"/>
    </location>
</feature>
<comment type="subcellular location">
    <subcellularLocation>
        <location evidence="1">Cell membrane</location>
        <topology evidence="1">Multi-pass membrane protein</topology>
    </subcellularLocation>
</comment>
<dbReference type="GO" id="GO:0005886">
    <property type="term" value="C:plasma membrane"/>
    <property type="evidence" value="ECO:0007669"/>
    <property type="project" value="UniProtKB-SubCell"/>
</dbReference>
<evidence type="ECO:0000256" key="5">
    <source>
        <dbReference type="SAM" id="Phobius"/>
    </source>
</evidence>
<dbReference type="Proteomes" id="UP000319514">
    <property type="component" value="Unassembled WGS sequence"/>
</dbReference>
<dbReference type="InterPro" id="IPR036259">
    <property type="entry name" value="MFS_trans_sf"/>
</dbReference>
<keyword evidence="4 5" id="KW-0472">Membrane</keyword>
<feature type="transmembrane region" description="Helical" evidence="5">
    <location>
        <begin position="79"/>
        <end position="98"/>
    </location>
</feature>